<dbReference type="Proteomes" id="UP000639396">
    <property type="component" value="Unassembled WGS sequence"/>
</dbReference>
<dbReference type="GO" id="GO:0005524">
    <property type="term" value="F:ATP binding"/>
    <property type="evidence" value="ECO:0007669"/>
    <property type="project" value="UniProtKB-KW"/>
</dbReference>
<dbReference type="RefSeq" id="WP_190930978.1">
    <property type="nucleotide sequence ID" value="NZ_JACXJA010000041.1"/>
</dbReference>
<dbReference type="InterPro" id="IPR050482">
    <property type="entry name" value="Sensor_HK_TwoCompSys"/>
</dbReference>
<evidence type="ECO:0000313" key="12">
    <source>
        <dbReference type="Proteomes" id="UP000639396"/>
    </source>
</evidence>
<proteinExistence type="predicted"/>
<accession>A0A927CEV6</accession>
<dbReference type="Pfam" id="PF07730">
    <property type="entry name" value="HisKA_3"/>
    <property type="match status" value="1"/>
</dbReference>
<evidence type="ECO:0000256" key="6">
    <source>
        <dbReference type="ARBA" id="ARBA00022777"/>
    </source>
</evidence>
<evidence type="ECO:0000256" key="2">
    <source>
        <dbReference type="ARBA" id="ARBA00012438"/>
    </source>
</evidence>
<feature type="domain" description="Signal transduction histidine kinase subgroup 3 dimerisation and phosphoacceptor" evidence="10">
    <location>
        <begin position="211"/>
        <end position="276"/>
    </location>
</feature>
<dbReference type="CDD" id="cd16917">
    <property type="entry name" value="HATPase_UhpB-NarQ-NarX-like"/>
    <property type="match status" value="1"/>
</dbReference>
<dbReference type="PANTHER" id="PTHR24421">
    <property type="entry name" value="NITRATE/NITRITE SENSOR PROTEIN NARX-RELATED"/>
    <property type="match status" value="1"/>
</dbReference>
<evidence type="ECO:0000256" key="5">
    <source>
        <dbReference type="ARBA" id="ARBA00022741"/>
    </source>
</evidence>
<keyword evidence="4" id="KW-0808">Transferase</keyword>
<evidence type="ECO:0000256" key="3">
    <source>
        <dbReference type="ARBA" id="ARBA00022553"/>
    </source>
</evidence>
<keyword evidence="3" id="KW-0597">Phosphoprotein</keyword>
<keyword evidence="7" id="KW-0067">ATP-binding</keyword>
<evidence type="ECO:0000256" key="1">
    <source>
        <dbReference type="ARBA" id="ARBA00000085"/>
    </source>
</evidence>
<comment type="caution">
    <text evidence="11">The sequence shown here is derived from an EMBL/GenBank/DDBJ whole genome shotgun (WGS) entry which is preliminary data.</text>
</comment>
<keyword evidence="12" id="KW-1185">Reference proteome</keyword>
<evidence type="ECO:0000313" key="11">
    <source>
        <dbReference type="EMBL" id="MBD2865358.1"/>
    </source>
</evidence>
<evidence type="ECO:0000256" key="7">
    <source>
        <dbReference type="ARBA" id="ARBA00022840"/>
    </source>
</evidence>
<dbReference type="EC" id="2.7.13.3" evidence="2"/>
<gene>
    <name evidence="11" type="ORF">IDH45_25580</name>
</gene>
<dbReference type="InterPro" id="IPR011712">
    <property type="entry name" value="Sig_transdc_His_kin_sub3_dim/P"/>
</dbReference>
<reference evidence="11" key="1">
    <citation type="submission" date="2020-09" db="EMBL/GenBank/DDBJ databases">
        <title>A novel bacterium of genus Paenibacillus, isolated from South China Sea.</title>
        <authorList>
            <person name="Huang H."/>
            <person name="Mo K."/>
            <person name="Hu Y."/>
        </authorList>
    </citation>
    <scope>NUCLEOTIDE SEQUENCE</scope>
    <source>
        <strain evidence="11">IB182363</strain>
    </source>
</reference>
<dbReference type="EMBL" id="JACXJA010000041">
    <property type="protein sequence ID" value="MBD2865358.1"/>
    <property type="molecule type" value="Genomic_DNA"/>
</dbReference>
<dbReference type="Gene3D" id="3.30.565.10">
    <property type="entry name" value="Histidine kinase-like ATPase, C-terminal domain"/>
    <property type="match status" value="1"/>
</dbReference>
<keyword evidence="9" id="KW-1133">Transmembrane helix</keyword>
<keyword evidence="8" id="KW-0902">Two-component regulatory system</keyword>
<dbReference type="GO" id="GO:0046983">
    <property type="term" value="F:protein dimerization activity"/>
    <property type="evidence" value="ECO:0007669"/>
    <property type="project" value="InterPro"/>
</dbReference>
<keyword evidence="9" id="KW-0472">Membrane</keyword>
<protein>
    <recommendedName>
        <fullName evidence="2">histidine kinase</fullName>
        <ecNumber evidence="2">2.7.13.3</ecNumber>
    </recommendedName>
</protein>
<keyword evidence="9" id="KW-0812">Transmembrane</keyword>
<evidence type="ECO:0000256" key="9">
    <source>
        <dbReference type="SAM" id="Phobius"/>
    </source>
</evidence>
<evidence type="ECO:0000259" key="10">
    <source>
        <dbReference type="Pfam" id="PF07730"/>
    </source>
</evidence>
<dbReference type="Gene3D" id="1.20.5.1930">
    <property type="match status" value="1"/>
</dbReference>
<name>A0A927CEV6_9BACL</name>
<dbReference type="GO" id="GO:0000155">
    <property type="term" value="F:phosphorelay sensor kinase activity"/>
    <property type="evidence" value="ECO:0007669"/>
    <property type="project" value="InterPro"/>
</dbReference>
<comment type="catalytic activity">
    <reaction evidence="1">
        <text>ATP + protein L-histidine = ADP + protein N-phospho-L-histidine.</text>
        <dbReference type="EC" id="2.7.13.3"/>
    </reaction>
</comment>
<dbReference type="PANTHER" id="PTHR24421:SF10">
    <property type="entry name" value="NITRATE_NITRITE SENSOR PROTEIN NARQ"/>
    <property type="match status" value="1"/>
</dbReference>
<dbReference type="AlphaFoldDB" id="A0A927CEV6"/>
<dbReference type="GO" id="GO:0016020">
    <property type="term" value="C:membrane"/>
    <property type="evidence" value="ECO:0007669"/>
    <property type="project" value="InterPro"/>
</dbReference>
<keyword evidence="6" id="KW-0418">Kinase</keyword>
<evidence type="ECO:0000256" key="4">
    <source>
        <dbReference type="ARBA" id="ARBA00022679"/>
    </source>
</evidence>
<feature type="transmembrane region" description="Helical" evidence="9">
    <location>
        <begin position="34"/>
        <end position="64"/>
    </location>
</feature>
<dbReference type="InterPro" id="IPR036890">
    <property type="entry name" value="HATPase_C_sf"/>
</dbReference>
<feature type="transmembrane region" description="Helical" evidence="9">
    <location>
        <begin position="126"/>
        <end position="148"/>
    </location>
</feature>
<organism evidence="11 12">
    <name type="scientific">Paenibacillus oceani</name>
    <dbReference type="NCBI Taxonomy" id="2772510"/>
    <lineage>
        <taxon>Bacteria</taxon>
        <taxon>Bacillati</taxon>
        <taxon>Bacillota</taxon>
        <taxon>Bacilli</taxon>
        <taxon>Bacillales</taxon>
        <taxon>Paenibacillaceae</taxon>
        <taxon>Paenibacillus</taxon>
    </lineage>
</organism>
<evidence type="ECO:0000256" key="8">
    <source>
        <dbReference type="ARBA" id="ARBA00023012"/>
    </source>
</evidence>
<keyword evidence="5" id="KW-0547">Nucleotide-binding</keyword>
<dbReference type="SUPFAM" id="SSF55874">
    <property type="entry name" value="ATPase domain of HSP90 chaperone/DNA topoisomerase II/histidine kinase"/>
    <property type="match status" value="1"/>
</dbReference>
<sequence length="411" mass="44982">MTLYDIGIKGKGNLEQKLPTTAAKDRTDRLAHTAIVAVLLPPVLGVSAMAGNAATVYAGFALLVGSLQAIRADNDLLPPDRSRPIVWLAIACTAYLLGPKGLFDPYRIVSLVSEALNLHSQLSDRLPYVVFVIVSVCGFTAISIRMLLLLQEAKRSAAELHLKHVELAQLRHNLEQTVELRVAALEKASRSLAVTFREKAETLAEMAVLEERSRIAYEIHDTVGYTLTSAIVQLEAAKKIAEQQDRVPWEKLELLSGLVRKGLEDVGRAVKLIRSDDAETMTLEAALRELIQYTEDTMEIAIDSDISLSSNIKPGRLTEQVLYHALQEGLTNAARHGKCIRVRFSLRLSNGMLLFRLVSDGEPYGSAVPGFGLSSMIERVQLLDGRVNIRSSADAEGEPVGCELSIDLPLL</sequence>